<organism evidence="3 4">
    <name type="scientific">Penicillium vulpinum</name>
    <dbReference type="NCBI Taxonomy" id="29845"/>
    <lineage>
        <taxon>Eukaryota</taxon>
        <taxon>Fungi</taxon>
        <taxon>Dikarya</taxon>
        <taxon>Ascomycota</taxon>
        <taxon>Pezizomycotina</taxon>
        <taxon>Eurotiomycetes</taxon>
        <taxon>Eurotiomycetidae</taxon>
        <taxon>Eurotiales</taxon>
        <taxon>Aspergillaceae</taxon>
        <taxon>Penicillium</taxon>
    </lineage>
</organism>
<dbReference type="AlphaFoldDB" id="A0A1V6S2R7"/>
<comment type="caution">
    <text evidence="3">The sequence shown here is derived from an EMBL/GenBank/DDBJ whole genome shotgun (WGS) entry which is preliminary data.</text>
</comment>
<accession>A0A1V6S2R7</accession>
<evidence type="ECO:0000313" key="3">
    <source>
        <dbReference type="EMBL" id="OQE08146.1"/>
    </source>
</evidence>
<proteinExistence type="predicted"/>
<dbReference type="Pfam" id="PF24355">
    <property type="entry name" value="DUF7514"/>
    <property type="match status" value="1"/>
</dbReference>
<feature type="compositionally biased region" description="Basic and acidic residues" evidence="1">
    <location>
        <begin position="538"/>
        <end position="549"/>
    </location>
</feature>
<feature type="compositionally biased region" description="Polar residues" evidence="1">
    <location>
        <begin position="169"/>
        <end position="194"/>
    </location>
</feature>
<feature type="region of interest" description="Disordered" evidence="1">
    <location>
        <begin position="1"/>
        <end position="97"/>
    </location>
</feature>
<evidence type="ECO:0000313" key="4">
    <source>
        <dbReference type="Proteomes" id="UP000191518"/>
    </source>
</evidence>
<feature type="compositionally biased region" description="Low complexity" evidence="1">
    <location>
        <begin position="156"/>
        <end position="168"/>
    </location>
</feature>
<evidence type="ECO:0000259" key="2">
    <source>
        <dbReference type="Pfam" id="PF24355"/>
    </source>
</evidence>
<evidence type="ECO:0000256" key="1">
    <source>
        <dbReference type="SAM" id="MobiDB-lite"/>
    </source>
</evidence>
<feature type="compositionally biased region" description="Pro residues" evidence="1">
    <location>
        <begin position="55"/>
        <end position="75"/>
    </location>
</feature>
<feature type="compositionally biased region" description="Polar residues" evidence="1">
    <location>
        <begin position="87"/>
        <end position="97"/>
    </location>
</feature>
<feature type="compositionally biased region" description="Low complexity" evidence="1">
    <location>
        <begin position="424"/>
        <end position="443"/>
    </location>
</feature>
<dbReference type="InterPro" id="IPR055936">
    <property type="entry name" value="DUF7514"/>
</dbReference>
<dbReference type="Proteomes" id="UP000191518">
    <property type="component" value="Unassembled WGS sequence"/>
</dbReference>
<keyword evidence="4" id="KW-1185">Reference proteome</keyword>
<name>A0A1V6S2R7_9EURO</name>
<feature type="compositionally biased region" description="Pro residues" evidence="1">
    <location>
        <begin position="453"/>
        <end position="467"/>
    </location>
</feature>
<feature type="compositionally biased region" description="Low complexity" evidence="1">
    <location>
        <begin position="508"/>
        <end position="522"/>
    </location>
</feature>
<feature type="compositionally biased region" description="Polar residues" evidence="1">
    <location>
        <begin position="10"/>
        <end position="21"/>
    </location>
</feature>
<feature type="region of interest" description="Disordered" evidence="1">
    <location>
        <begin position="421"/>
        <end position="658"/>
    </location>
</feature>
<sequence>MAYNGDYARNTYQTGNISPDPNESGYSPSPPYPSYYESAHLNMPQPQVPRTGSPAPNPTPEPYSYPEPQRSPPNPSTGHIDDAVSSAFHSSGSTGYLSPEVLSQITATVIQQLKTTGLDNIQGSGAPPPRSQSQQPPWQTDGSLWPNAESPPMPPLRSSSISPPSSASDNIHTGNFQPSVPSNYPSESRLSPKTSPDPLVERRGSISSQNSDRSHQSHHKTERPKPPDRDATVTEMTTLERIWGKLFEDGKATKRLGQFLRGIAVHLIEDYPPGNTLVIPPHKLQKFYRDTHDPNDPYPWQDIFDDRTSSISRLFREMKVEHHLIQEDVDKRPDIPGLTPKGFETWATLMILANPGREYERLQKAVLNMPINNPDDKKERFPKEIPRRLFPEIGDIKIREDIEERMMVHCGVDLPYITPEERNQSAARQSRSSTTTASPTERAQSYERGRPRPAVPTPKPAQKPQPRPISTTVTDDEDEPAPSVPIERERKPYSANPGIGKVYEESVPSRSHAGSFSSSRPSESTYKGPASGPTSAHRMSESFDRDPHYSRSGSGHSADKRFSNDSRSSSQSLNHRGGGGDYRRSESDLHGRDHSARHAGLSAHDLAYTESPTANLSEDDARRYHRGSRGNEEEYYRGSGQGGGSGSWYDKYDKYAYR</sequence>
<dbReference type="STRING" id="29845.A0A1V6S2R7"/>
<dbReference type="PANTHER" id="PTHR39611:SF1">
    <property type="entry name" value="HYDROXYPROLINE-RICH GLYCOPROTEIN DZ-HRGP"/>
    <property type="match status" value="1"/>
</dbReference>
<feature type="domain" description="DUF7514" evidence="2">
    <location>
        <begin position="246"/>
        <end position="404"/>
    </location>
</feature>
<dbReference type="PANTHER" id="PTHR39611">
    <property type="entry name" value="HYDROXYPROLINE-RICH GLYCOPROTEIN DZ-HRGP-RELATED"/>
    <property type="match status" value="1"/>
</dbReference>
<reference evidence="4" key="1">
    <citation type="journal article" date="2017" name="Nat. Microbiol.">
        <title>Global analysis of biosynthetic gene clusters reveals vast potential of secondary metabolite production in Penicillium species.</title>
        <authorList>
            <person name="Nielsen J.C."/>
            <person name="Grijseels S."/>
            <person name="Prigent S."/>
            <person name="Ji B."/>
            <person name="Dainat J."/>
            <person name="Nielsen K.F."/>
            <person name="Frisvad J.C."/>
            <person name="Workman M."/>
            <person name="Nielsen J."/>
        </authorList>
    </citation>
    <scope>NUCLEOTIDE SEQUENCE [LARGE SCALE GENOMIC DNA]</scope>
    <source>
        <strain evidence="4">IBT 29486</strain>
    </source>
</reference>
<feature type="compositionally biased region" description="Basic and acidic residues" evidence="1">
    <location>
        <begin position="581"/>
        <end position="596"/>
    </location>
</feature>
<gene>
    <name evidence="3" type="ORF">PENVUL_c011G07854</name>
</gene>
<feature type="region of interest" description="Disordered" evidence="1">
    <location>
        <begin position="116"/>
        <end position="233"/>
    </location>
</feature>
<protein>
    <recommendedName>
        <fullName evidence="2">DUF7514 domain-containing protein</fullName>
    </recommendedName>
</protein>
<feature type="compositionally biased region" description="Basic and acidic residues" evidence="1">
    <location>
        <begin position="223"/>
        <end position="232"/>
    </location>
</feature>
<dbReference type="EMBL" id="MDYP01000011">
    <property type="protein sequence ID" value="OQE08146.1"/>
    <property type="molecule type" value="Genomic_DNA"/>
</dbReference>